<evidence type="ECO:0000313" key="1">
    <source>
        <dbReference type="EMBL" id="MBE6505675.1"/>
    </source>
</evidence>
<dbReference type="AlphaFoldDB" id="A0A8T3VGQ7"/>
<sequence>MIMECNEDNIDQVFNYIGDDYEKCLYLYIDLRKYGLTNENFSVWIQCDGNEICGLISQYHNGIQIYSKNHDLIYEELLDFIKERNPTVISGMGDILLPIRDEFPDYSETLGFVAKLTELEYPPASNAYSAPMNEMDEIAKLLVQEDNLGKHTGYDLLYQQLCERKKDNFGRNVISRDENNDIICHAATYAELPELAVVSGVMTSFKYRGKGFSKGTLAALCDQLLSEGKVVFSYFHIPPAIKMHQGVGFKEIGQWMKFKKEI</sequence>
<evidence type="ECO:0000313" key="2">
    <source>
        <dbReference type="Proteomes" id="UP000762703"/>
    </source>
</evidence>
<organism evidence="1 2">
    <name type="scientific">Methanobrevibacter millerae</name>
    <dbReference type="NCBI Taxonomy" id="230361"/>
    <lineage>
        <taxon>Archaea</taxon>
        <taxon>Methanobacteriati</taxon>
        <taxon>Methanobacteriota</taxon>
        <taxon>Methanomada group</taxon>
        <taxon>Methanobacteria</taxon>
        <taxon>Methanobacteriales</taxon>
        <taxon>Methanobacteriaceae</taxon>
        <taxon>Methanobrevibacter</taxon>
    </lineage>
</organism>
<reference evidence="1" key="1">
    <citation type="submission" date="2019-04" db="EMBL/GenBank/DDBJ databases">
        <title>Evolution of Biomass-Degrading Anaerobic Consortia Revealed by Metagenomics.</title>
        <authorList>
            <person name="Peng X."/>
        </authorList>
    </citation>
    <scope>NUCLEOTIDE SEQUENCE</scope>
    <source>
        <strain evidence="1">SIG12</strain>
    </source>
</reference>
<dbReference type="RefSeq" id="WP_303737325.1">
    <property type="nucleotide sequence ID" value="NZ_SUTE01000063.1"/>
</dbReference>
<dbReference type="Gene3D" id="3.40.630.30">
    <property type="match status" value="1"/>
</dbReference>
<name>A0A8T3VGQ7_9EURY</name>
<evidence type="ECO:0008006" key="3">
    <source>
        <dbReference type="Google" id="ProtNLM"/>
    </source>
</evidence>
<comment type="caution">
    <text evidence="1">The sequence shown here is derived from an EMBL/GenBank/DDBJ whole genome shotgun (WGS) entry which is preliminary data.</text>
</comment>
<protein>
    <recommendedName>
        <fullName evidence="3">N-acetyltransferase domain-containing protein</fullName>
    </recommendedName>
</protein>
<dbReference type="SUPFAM" id="SSF55729">
    <property type="entry name" value="Acyl-CoA N-acyltransferases (Nat)"/>
    <property type="match status" value="1"/>
</dbReference>
<dbReference type="EMBL" id="SUTE01000063">
    <property type="protein sequence ID" value="MBE6505675.1"/>
    <property type="molecule type" value="Genomic_DNA"/>
</dbReference>
<accession>A0A8T3VGQ7</accession>
<gene>
    <name evidence="1" type="ORF">E7Z73_08070</name>
</gene>
<dbReference type="Proteomes" id="UP000762703">
    <property type="component" value="Unassembled WGS sequence"/>
</dbReference>
<proteinExistence type="predicted"/>
<dbReference type="InterPro" id="IPR016181">
    <property type="entry name" value="Acyl_CoA_acyltransferase"/>
</dbReference>